<name>A0A7L4WB04_9LACT</name>
<accession>A0A7L4WB04</accession>
<dbReference type="Proteomes" id="UP000516280">
    <property type="component" value="Chromosome"/>
</dbReference>
<dbReference type="EMBL" id="CP017195">
    <property type="protein sequence ID" value="QDJ27389.1"/>
    <property type="molecule type" value="Genomic_DNA"/>
</dbReference>
<evidence type="ECO:0000313" key="3">
    <source>
        <dbReference type="Proteomes" id="UP000516280"/>
    </source>
</evidence>
<evidence type="ECO:0000313" key="4">
    <source>
        <dbReference type="Proteomes" id="UP001522462"/>
    </source>
</evidence>
<reference evidence="1" key="2">
    <citation type="submission" date="2020-01" db="EMBL/GenBank/DDBJ databases">
        <authorList>
            <person name="Hilgarth M."/>
            <person name="Vogel R.F."/>
        </authorList>
    </citation>
    <scope>NUCLEOTIDE SEQUENCE</scope>
    <source>
        <strain evidence="1">TMW21897</strain>
    </source>
</reference>
<dbReference type="RefSeq" id="WP_109835118.1">
    <property type="nucleotide sequence ID" value="NZ_CP017195.1"/>
</dbReference>
<evidence type="ECO:0000313" key="2">
    <source>
        <dbReference type="EMBL" id="QDJ27389.1"/>
    </source>
</evidence>
<dbReference type="Proteomes" id="UP001522462">
    <property type="component" value="Unassembled WGS sequence"/>
</dbReference>
<reference evidence="2 3" key="1">
    <citation type="submission" date="2016-09" db="EMBL/GenBank/DDBJ databases">
        <title>Lactic acid bacteria from MAP meat Genome sequencing and assembly.</title>
        <authorList>
            <person name="Behr J."/>
            <person name="Hilgarth M."/>
            <person name="Vogel R.F."/>
        </authorList>
    </citation>
    <scope>NUCLEOTIDE SEQUENCE [LARGE SCALE GENOMIC DNA]</scope>
    <source>
        <strain evidence="2 3">TMW21615</strain>
    </source>
</reference>
<evidence type="ECO:0000313" key="1">
    <source>
        <dbReference type="EMBL" id="MCJ1977451.1"/>
    </source>
</evidence>
<proteinExistence type="predicted"/>
<keyword evidence="4" id="KW-1185">Reference proteome</keyword>
<dbReference type="AlphaFoldDB" id="A0A7L4WB04"/>
<reference evidence="1 4" key="3">
    <citation type="journal article" date="2022" name="Microbiol. Res.">
        <title>Comparative genome analysis, predicted lifestyle and antimicrobial strategies of Lactococcus carnosus and Lactococcus paracarnosus isolated from meat.</title>
        <authorList>
            <person name="Werum V."/>
            <person name="Ehrmann M."/>
            <person name="Vogel R."/>
            <person name="Hilgarth M."/>
        </authorList>
    </citation>
    <scope>NUCLEOTIDE SEQUENCE [LARGE SCALE GENOMIC DNA]</scope>
    <source>
        <strain evidence="1 4">TMW21897</strain>
    </source>
</reference>
<protein>
    <submittedName>
        <fullName evidence="2">Uncharacterized protein</fullName>
    </submittedName>
</protein>
<dbReference type="KEGG" id="lpaa:BHS01_01865"/>
<sequence length="76" mass="8937">MKEKMIIDPEKFAYTAISNYDIASEDDELISKKMLSRYLTAYYLITKFNDLEEKQIDISKTNDIKKILTMLGTNNY</sequence>
<dbReference type="EMBL" id="JAAEDA010000007">
    <property type="protein sequence ID" value="MCJ1977451.1"/>
    <property type="molecule type" value="Genomic_DNA"/>
</dbReference>
<organism evidence="2 3">
    <name type="scientific">Pseudolactococcus paracarnosus</name>
    <dbReference type="NCBI Taxonomy" id="2749962"/>
    <lineage>
        <taxon>Bacteria</taxon>
        <taxon>Bacillati</taxon>
        <taxon>Bacillota</taxon>
        <taxon>Bacilli</taxon>
        <taxon>Lactobacillales</taxon>
        <taxon>Streptococcaceae</taxon>
        <taxon>Pseudolactococcus</taxon>
    </lineage>
</organism>
<gene>
    <name evidence="2" type="ORF">BHS01_01865</name>
    <name evidence="1" type="ORF">GYN19_05730</name>
</gene>